<dbReference type="PANTHER" id="PTHR45808:SF2">
    <property type="entry name" value="RHO GTPASE-ACTIVATING PROTEIN 68F"/>
    <property type="match status" value="1"/>
</dbReference>
<dbReference type="EMBL" id="MU150321">
    <property type="protein sequence ID" value="KAF9459209.1"/>
    <property type="molecule type" value="Genomic_DNA"/>
</dbReference>
<dbReference type="GO" id="GO:0005737">
    <property type="term" value="C:cytoplasm"/>
    <property type="evidence" value="ECO:0007669"/>
    <property type="project" value="TreeGrafter"/>
</dbReference>
<dbReference type="InterPro" id="IPR008936">
    <property type="entry name" value="Rho_GTPase_activation_prot"/>
</dbReference>
<dbReference type="CDD" id="cd00159">
    <property type="entry name" value="RhoGAP"/>
    <property type="match status" value="1"/>
</dbReference>
<dbReference type="Gene3D" id="3.40.525.10">
    <property type="entry name" value="CRAL-TRIO lipid binding domain"/>
    <property type="match status" value="1"/>
</dbReference>
<feature type="region of interest" description="Disordered" evidence="1">
    <location>
        <begin position="14"/>
        <end position="38"/>
    </location>
</feature>
<dbReference type="Proteomes" id="UP000807353">
    <property type="component" value="Unassembled WGS sequence"/>
</dbReference>
<evidence type="ECO:0000256" key="2">
    <source>
        <dbReference type="SAM" id="Phobius"/>
    </source>
</evidence>
<keyword evidence="2" id="KW-0472">Membrane</keyword>
<protein>
    <submittedName>
        <fullName evidence="5">RhoGAP-domain-containing protein</fullName>
    </submittedName>
</protein>
<evidence type="ECO:0000313" key="5">
    <source>
        <dbReference type="EMBL" id="KAF9459209.1"/>
    </source>
</evidence>
<dbReference type="InterPro" id="IPR001251">
    <property type="entry name" value="CRAL-TRIO_dom"/>
</dbReference>
<name>A0A9P5XYV8_9AGAR</name>
<feature type="compositionally biased region" description="Low complexity" evidence="1">
    <location>
        <begin position="471"/>
        <end position="484"/>
    </location>
</feature>
<accession>A0A9P5XYV8</accession>
<keyword evidence="6" id="KW-1185">Reference proteome</keyword>
<evidence type="ECO:0000313" key="6">
    <source>
        <dbReference type="Proteomes" id="UP000807353"/>
    </source>
</evidence>
<dbReference type="SMART" id="SM00324">
    <property type="entry name" value="RhoGAP"/>
    <property type="match status" value="1"/>
</dbReference>
<feature type="region of interest" description="Disordered" evidence="1">
    <location>
        <begin position="631"/>
        <end position="656"/>
    </location>
</feature>
<dbReference type="InterPro" id="IPR036865">
    <property type="entry name" value="CRAL-TRIO_dom_sf"/>
</dbReference>
<keyword evidence="2" id="KW-0812">Transmembrane</keyword>
<gene>
    <name evidence="5" type="ORF">BDZ94DRAFT_1324960</name>
</gene>
<dbReference type="GO" id="GO:0007264">
    <property type="term" value="P:small GTPase-mediated signal transduction"/>
    <property type="evidence" value="ECO:0007669"/>
    <property type="project" value="TreeGrafter"/>
</dbReference>
<dbReference type="AlphaFoldDB" id="A0A9P5XYV8"/>
<proteinExistence type="predicted"/>
<dbReference type="Pfam" id="PF13716">
    <property type="entry name" value="CRAL_TRIO_2"/>
    <property type="match status" value="1"/>
</dbReference>
<feature type="domain" description="CRAL-TRIO" evidence="3">
    <location>
        <begin position="63"/>
        <end position="218"/>
    </location>
</feature>
<dbReference type="Pfam" id="PF00620">
    <property type="entry name" value="RhoGAP"/>
    <property type="match status" value="1"/>
</dbReference>
<feature type="region of interest" description="Disordered" evidence="1">
    <location>
        <begin position="462"/>
        <end position="502"/>
    </location>
</feature>
<dbReference type="SUPFAM" id="SSF52087">
    <property type="entry name" value="CRAL/TRIO domain"/>
    <property type="match status" value="1"/>
</dbReference>
<comment type="caution">
    <text evidence="5">The sequence shown here is derived from an EMBL/GenBank/DDBJ whole genome shotgun (WGS) entry which is preliminary data.</text>
</comment>
<feature type="region of interest" description="Disordered" evidence="1">
    <location>
        <begin position="531"/>
        <end position="551"/>
    </location>
</feature>
<dbReference type="PROSITE" id="PS50238">
    <property type="entry name" value="RHOGAP"/>
    <property type="match status" value="1"/>
</dbReference>
<organism evidence="5 6">
    <name type="scientific">Collybia nuda</name>
    <dbReference type="NCBI Taxonomy" id="64659"/>
    <lineage>
        <taxon>Eukaryota</taxon>
        <taxon>Fungi</taxon>
        <taxon>Dikarya</taxon>
        <taxon>Basidiomycota</taxon>
        <taxon>Agaricomycotina</taxon>
        <taxon>Agaricomycetes</taxon>
        <taxon>Agaricomycetidae</taxon>
        <taxon>Agaricales</taxon>
        <taxon>Tricholomatineae</taxon>
        <taxon>Clitocybaceae</taxon>
        <taxon>Collybia</taxon>
    </lineage>
</organism>
<feature type="compositionally biased region" description="Gly residues" evidence="1">
    <location>
        <begin position="646"/>
        <end position="656"/>
    </location>
</feature>
<evidence type="ECO:0000259" key="4">
    <source>
        <dbReference type="PROSITE" id="PS50238"/>
    </source>
</evidence>
<keyword evidence="2" id="KW-1133">Transmembrane helix</keyword>
<dbReference type="OrthoDB" id="19923at2759"/>
<feature type="compositionally biased region" description="Polar residues" evidence="1">
    <location>
        <begin position="15"/>
        <end position="26"/>
    </location>
</feature>
<dbReference type="CDD" id="cd00170">
    <property type="entry name" value="SEC14"/>
    <property type="match status" value="1"/>
</dbReference>
<dbReference type="GO" id="GO:0005096">
    <property type="term" value="F:GTPase activator activity"/>
    <property type="evidence" value="ECO:0007669"/>
    <property type="project" value="TreeGrafter"/>
</dbReference>
<sequence length="656" mass="70964">MPPNPLSLKQRLAALSNSPSSPTSPYGQEPLRSPIGTRRKPFFNAPWAKRQHETVVGNGAYGESEMVQQVMTKMIFQAGVDFETRPMVVLNASALPDPQEVSYDLLLSRILSYLNLYVESDYTVVFFAAGGKHTPGWNWVWKAYRSLSRKYRKNLKRLYIVHSSFFSKMLFSLAGAIISPKFFRKLQYITTLSELAHHIPLTQIDIPPAVYQENLKHERKISLPVPTRSSIFGVPLEELMGYNGEKGGIPRVVKDAIQFLRETGMMEEGLFRRSPQSVMLKAAQDAYDRGNVVSLNTFGDPHLAAVLLKKYLRDLPEPIFPENMYPTIRRCPPPTSEPNDMTSISYIRETLLPEIPPCSYILLSHILHLMHEVSLRSASNRMDAYNLAVVLSPNLVKGSNVTRDVMMCAVPGGPAILESNVPTRPNAASLSEHRTTLGTVICICIQRYYEVFDEVWDRSEALPPSQSFQDSTTGSSARSSASGSPQPHRISFHPDDDDSIDDAMLVMPIGPGQQGNGKTVGPPSAWGAAAGGAGATYKPRHRSNLSSGSASGVRSVHTTFGENGNGSIGGGGYGYPSMGKAKSMISIENGGAVAGRKGSISVGRGTTRKSSGAGVEAISITAEGFFSAPSTAPPVPPLRHNNGASVNGGNGGGGGT</sequence>
<dbReference type="Gene3D" id="1.10.555.10">
    <property type="entry name" value="Rho GTPase activation protein"/>
    <property type="match status" value="1"/>
</dbReference>
<evidence type="ECO:0000259" key="3">
    <source>
        <dbReference type="PROSITE" id="PS50191"/>
    </source>
</evidence>
<feature type="domain" description="Rho-GAP" evidence="4">
    <location>
        <begin position="234"/>
        <end position="452"/>
    </location>
</feature>
<reference evidence="5" key="1">
    <citation type="submission" date="2020-11" db="EMBL/GenBank/DDBJ databases">
        <authorList>
            <consortium name="DOE Joint Genome Institute"/>
            <person name="Ahrendt S."/>
            <person name="Riley R."/>
            <person name="Andreopoulos W."/>
            <person name="Labutti K."/>
            <person name="Pangilinan J."/>
            <person name="Ruiz-Duenas F.J."/>
            <person name="Barrasa J.M."/>
            <person name="Sanchez-Garcia M."/>
            <person name="Camarero S."/>
            <person name="Miyauchi S."/>
            <person name="Serrano A."/>
            <person name="Linde D."/>
            <person name="Babiker R."/>
            <person name="Drula E."/>
            <person name="Ayuso-Fernandez I."/>
            <person name="Pacheco R."/>
            <person name="Padilla G."/>
            <person name="Ferreira P."/>
            <person name="Barriuso J."/>
            <person name="Kellner H."/>
            <person name="Castanera R."/>
            <person name="Alfaro M."/>
            <person name="Ramirez L."/>
            <person name="Pisabarro A.G."/>
            <person name="Kuo A."/>
            <person name="Tritt A."/>
            <person name="Lipzen A."/>
            <person name="He G."/>
            <person name="Yan M."/>
            <person name="Ng V."/>
            <person name="Cullen D."/>
            <person name="Martin F."/>
            <person name="Rosso M.-N."/>
            <person name="Henrissat B."/>
            <person name="Hibbett D."/>
            <person name="Martinez A.T."/>
            <person name="Grigoriev I.V."/>
        </authorList>
    </citation>
    <scope>NUCLEOTIDE SEQUENCE</scope>
    <source>
        <strain evidence="5">CBS 247.69</strain>
    </source>
</reference>
<feature type="transmembrane region" description="Helical" evidence="2">
    <location>
        <begin position="158"/>
        <end position="178"/>
    </location>
</feature>
<dbReference type="InterPro" id="IPR000198">
    <property type="entry name" value="RhoGAP_dom"/>
</dbReference>
<dbReference type="SUPFAM" id="SSF48350">
    <property type="entry name" value="GTPase activation domain, GAP"/>
    <property type="match status" value="1"/>
</dbReference>
<dbReference type="PANTHER" id="PTHR45808">
    <property type="entry name" value="RHO GTPASE-ACTIVATING PROTEIN 68F"/>
    <property type="match status" value="1"/>
</dbReference>
<dbReference type="PROSITE" id="PS50191">
    <property type="entry name" value="CRAL_TRIO"/>
    <property type="match status" value="1"/>
</dbReference>
<evidence type="ECO:0000256" key="1">
    <source>
        <dbReference type="SAM" id="MobiDB-lite"/>
    </source>
</evidence>